<dbReference type="EMBL" id="OOIL02002239">
    <property type="protein sequence ID" value="VFQ81368.1"/>
    <property type="molecule type" value="Genomic_DNA"/>
</dbReference>
<protein>
    <submittedName>
        <fullName evidence="2">Uncharacterized protein</fullName>
    </submittedName>
</protein>
<organism evidence="2 3">
    <name type="scientific">Cuscuta campestris</name>
    <dbReference type="NCBI Taxonomy" id="132261"/>
    <lineage>
        <taxon>Eukaryota</taxon>
        <taxon>Viridiplantae</taxon>
        <taxon>Streptophyta</taxon>
        <taxon>Embryophyta</taxon>
        <taxon>Tracheophyta</taxon>
        <taxon>Spermatophyta</taxon>
        <taxon>Magnoliopsida</taxon>
        <taxon>eudicotyledons</taxon>
        <taxon>Gunneridae</taxon>
        <taxon>Pentapetalae</taxon>
        <taxon>asterids</taxon>
        <taxon>lamiids</taxon>
        <taxon>Solanales</taxon>
        <taxon>Convolvulaceae</taxon>
        <taxon>Cuscuteae</taxon>
        <taxon>Cuscuta</taxon>
        <taxon>Cuscuta subgen. Grammica</taxon>
        <taxon>Cuscuta sect. Cleistogrammica</taxon>
    </lineage>
</organism>
<feature type="compositionally biased region" description="Basic and acidic residues" evidence="1">
    <location>
        <begin position="109"/>
        <end position="142"/>
    </location>
</feature>
<feature type="compositionally biased region" description="Polar residues" evidence="1">
    <location>
        <begin position="11"/>
        <end position="21"/>
    </location>
</feature>
<accession>A0A484LZX6</accession>
<evidence type="ECO:0000313" key="2">
    <source>
        <dbReference type="EMBL" id="VFQ81368.1"/>
    </source>
</evidence>
<gene>
    <name evidence="2" type="ORF">CCAM_LOCUS23144</name>
</gene>
<evidence type="ECO:0000256" key="1">
    <source>
        <dbReference type="SAM" id="MobiDB-lite"/>
    </source>
</evidence>
<proteinExistence type="predicted"/>
<dbReference type="Proteomes" id="UP000595140">
    <property type="component" value="Unassembled WGS sequence"/>
</dbReference>
<feature type="compositionally biased region" description="Basic and acidic residues" evidence="1">
    <location>
        <begin position="58"/>
        <end position="93"/>
    </location>
</feature>
<feature type="compositionally biased region" description="Polar residues" evidence="1">
    <location>
        <begin position="143"/>
        <end position="153"/>
    </location>
</feature>
<feature type="compositionally biased region" description="Basic and acidic residues" evidence="1">
    <location>
        <begin position="31"/>
        <end position="43"/>
    </location>
</feature>
<feature type="region of interest" description="Disordered" evidence="1">
    <location>
        <begin position="1"/>
        <end position="165"/>
    </location>
</feature>
<reference evidence="2 3" key="1">
    <citation type="submission" date="2018-04" db="EMBL/GenBank/DDBJ databases">
        <authorList>
            <person name="Vogel A."/>
        </authorList>
    </citation>
    <scope>NUCLEOTIDE SEQUENCE [LARGE SCALE GENOMIC DNA]</scope>
</reference>
<name>A0A484LZX6_9ASTE</name>
<keyword evidence="3" id="KW-1185">Reference proteome</keyword>
<dbReference type="AlphaFoldDB" id="A0A484LZX6"/>
<evidence type="ECO:0000313" key="3">
    <source>
        <dbReference type="Proteomes" id="UP000595140"/>
    </source>
</evidence>
<feature type="compositionally biased region" description="Basic and acidic residues" evidence="1">
    <location>
        <begin position="1"/>
        <end position="10"/>
    </location>
</feature>
<sequence length="313" mass="33896">MVCSAKKESASIDTGSTNEVSSYDEDEEMRTEEQMDRSKRDGGPEESGGADRLQTVDLMDRSDVHGRPSERQNDGFLRDDQTVNLVDRSDIHGRPSARQNDVSLGDDQTVDREVEDGRPSPRQKVSDPEHLQTVDPVDRSTDSGRPSSTQQAVENLGHGQREKRPNVRLADYVTHVAGSHVGEKCKYPLASQIPQMAIPKSPPIFSIFILLAFSLSGIQTSQAIRVLQQLPDVPPILSAVLPALPTSPTISGETLTTPLLPLPPPLPDAATLFGDPLLPPPASSLNLPFVQPSTNALPSLPTTFPTLLPPPMN</sequence>